<dbReference type="Proteomes" id="UP000019438">
    <property type="component" value="Chromosome"/>
</dbReference>
<evidence type="ECO:0000256" key="4">
    <source>
        <dbReference type="ARBA" id="ARBA00022272"/>
    </source>
</evidence>
<sequence length="209" mass="21804">MVAQVKICGLNSAASVAASIAGGADYLGFVFFPPSPRAVTAQEAASLAAPIAQPLRKVGLFVNPRDGEIEAVLRELPLDIIQLHDVPVARALQLRERLALPVWRSVGIAAADDLPRDSGGVDALLLDAKPRPDAALPGGNGQAFDWSILADFAPSFAWILAGGLTPDTVADAVRRTGAPIVDVSSGVEQSRGRKDPALIRSFLSAVRNA</sequence>
<evidence type="ECO:0000313" key="12">
    <source>
        <dbReference type="Proteomes" id="UP000019438"/>
    </source>
</evidence>
<dbReference type="HAMAP" id="MF_00135">
    <property type="entry name" value="PRAI"/>
    <property type="match status" value="1"/>
</dbReference>
<dbReference type="SMR" id="A0AAN0RFC9"/>
<evidence type="ECO:0000256" key="1">
    <source>
        <dbReference type="ARBA" id="ARBA00001164"/>
    </source>
</evidence>
<dbReference type="InterPro" id="IPR013785">
    <property type="entry name" value="Aldolase_TIM"/>
</dbReference>
<feature type="domain" description="N-(5'phosphoribosyl) anthranilate isomerase (PRAI)" evidence="10">
    <location>
        <begin position="5"/>
        <end position="204"/>
    </location>
</feature>
<evidence type="ECO:0000259" key="10">
    <source>
        <dbReference type="Pfam" id="PF00697"/>
    </source>
</evidence>
<reference evidence="12" key="1">
    <citation type="submission" date="2012-06" db="EMBL/GenBank/DDBJ databases">
        <title>Genome analysis of multiple Granulibacter bethesdensis isolates demonstrates substantial genome diversity.</title>
        <authorList>
            <person name="Greenberg D.E."/>
            <person name="Porcella S.F."/>
            <person name="Zarember K."/>
            <person name="Zelazny A.M."/>
            <person name="Bruno D."/>
            <person name="Martens C."/>
            <person name="Barbian K.D."/>
            <person name="Jaske E."/>
            <person name="Holland S.M."/>
        </authorList>
    </citation>
    <scope>NUCLEOTIDE SEQUENCE [LARGE SCALE GENOMIC DNA]</scope>
    <source>
        <strain evidence="12">CGDNIH3</strain>
    </source>
</reference>
<dbReference type="RefSeq" id="WP_011632717.1">
    <property type="nucleotide sequence ID" value="NZ_CP003181.2"/>
</dbReference>
<dbReference type="EMBL" id="CP003181">
    <property type="protein sequence ID" value="AHJ63906.1"/>
    <property type="molecule type" value="Genomic_DNA"/>
</dbReference>
<dbReference type="InterPro" id="IPR044643">
    <property type="entry name" value="TrpF_fam"/>
</dbReference>
<comment type="catalytic activity">
    <reaction evidence="1 9">
        <text>N-(5-phospho-beta-D-ribosyl)anthranilate = 1-(2-carboxyphenylamino)-1-deoxy-D-ribulose 5-phosphate</text>
        <dbReference type="Rhea" id="RHEA:21540"/>
        <dbReference type="ChEBI" id="CHEBI:18277"/>
        <dbReference type="ChEBI" id="CHEBI:58613"/>
        <dbReference type="EC" id="5.3.1.24"/>
    </reaction>
</comment>
<dbReference type="AlphaFoldDB" id="A0AAN0RFC9"/>
<dbReference type="KEGG" id="gbh:GbCGDNIH2_2017"/>
<dbReference type="GO" id="GO:0000162">
    <property type="term" value="P:L-tryptophan biosynthetic process"/>
    <property type="evidence" value="ECO:0007669"/>
    <property type="project" value="UniProtKB-UniRule"/>
</dbReference>
<evidence type="ECO:0000256" key="6">
    <source>
        <dbReference type="ARBA" id="ARBA00022822"/>
    </source>
</evidence>
<evidence type="ECO:0000256" key="8">
    <source>
        <dbReference type="ARBA" id="ARBA00023235"/>
    </source>
</evidence>
<gene>
    <name evidence="9" type="primary">trpF</name>
    <name evidence="11" type="ORF">GbCGDNIH3_2017</name>
</gene>
<organism evidence="11 12">
    <name type="scientific">Granulibacter bethesdensis</name>
    <dbReference type="NCBI Taxonomy" id="364410"/>
    <lineage>
        <taxon>Bacteria</taxon>
        <taxon>Pseudomonadati</taxon>
        <taxon>Pseudomonadota</taxon>
        <taxon>Alphaproteobacteria</taxon>
        <taxon>Acetobacterales</taxon>
        <taxon>Acetobacteraceae</taxon>
        <taxon>Granulibacter</taxon>
    </lineage>
</organism>
<keyword evidence="8 9" id="KW-0413">Isomerase</keyword>
<keyword evidence="5 9" id="KW-0028">Amino-acid biosynthesis</keyword>
<dbReference type="InterPro" id="IPR011060">
    <property type="entry name" value="RibuloseP-bd_barrel"/>
</dbReference>
<dbReference type="InterPro" id="IPR001240">
    <property type="entry name" value="PRAI_dom"/>
</dbReference>
<dbReference type="GO" id="GO:0004640">
    <property type="term" value="F:phosphoribosylanthranilate isomerase activity"/>
    <property type="evidence" value="ECO:0007669"/>
    <property type="project" value="UniProtKB-UniRule"/>
</dbReference>
<evidence type="ECO:0000256" key="5">
    <source>
        <dbReference type="ARBA" id="ARBA00022605"/>
    </source>
</evidence>
<keyword evidence="7 9" id="KW-0057">Aromatic amino acid biosynthesis</keyword>
<comment type="pathway">
    <text evidence="2 9">Amino-acid biosynthesis; L-tryptophan biosynthesis; L-tryptophan from chorismate: step 3/5.</text>
</comment>
<dbReference type="KEGG" id="gbc:GbCGDNIH3_2017"/>
<comment type="similarity">
    <text evidence="9">Belongs to the TrpF family.</text>
</comment>
<dbReference type="CDD" id="cd00405">
    <property type="entry name" value="PRAI"/>
    <property type="match status" value="1"/>
</dbReference>
<evidence type="ECO:0000256" key="7">
    <source>
        <dbReference type="ARBA" id="ARBA00023141"/>
    </source>
</evidence>
<proteinExistence type="inferred from homology"/>
<accession>A0AAN0RFC9</accession>
<name>A0AAN0RFC9_9PROT</name>
<evidence type="ECO:0000256" key="9">
    <source>
        <dbReference type="HAMAP-Rule" id="MF_00135"/>
    </source>
</evidence>
<dbReference type="SUPFAM" id="SSF51366">
    <property type="entry name" value="Ribulose-phoshate binding barrel"/>
    <property type="match status" value="1"/>
</dbReference>
<evidence type="ECO:0000256" key="3">
    <source>
        <dbReference type="ARBA" id="ARBA00012572"/>
    </source>
</evidence>
<dbReference type="PANTHER" id="PTHR42894">
    <property type="entry name" value="N-(5'-PHOSPHORIBOSYL)ANTHRANILATE ISOMERASE"/>
    <property type="match status" value="1"/>
</dbReference>
<evidence type="ECO:0000256" key="2">
    <source>
        <dbReference type="ARBA" id="ARBA00004664"/>
    </source>
</evidence>
<dbReference type="Gene3D" id="3.20.20.70">
    <property type="entry name" value="Aldolase class I"/>
    <property type="match status" value="1"/>
</dbReference>
<protein>
    <recommendedName>
        <fullName evidence="4 9">N-(5'-phosphoribosyl)anthranilate isomerase</fullName>
        <shortName evidence="9">PRAI</shortName>
        <ecNumber evidence="3 9">5.3.1.24</ecNumber>
    </recommendedName>
</protein>
<dbReference type="NCBIfam" id="NF002295">
    <property type="entry name" value="PRK01222.1-1"/>
    <property type="match status" value="1"/>
</dbReference>
<evidence type="ECO:0000313" key="11">
    <source>
        <dbReference type="EMBL" id="AHJ63906.1"/>
    </source>
</evidence>
<dbReference type="Pfam" id="PF00697">
    <property type="entry name" value="PRAI"/>
    <property type="match status" value="1"/>
</dbReference>
<dbReference type="PANTHER" id="PTHR42894:SF1">
    <property type="entry name" value="N-(5'-PHOSPHORIBOSYL)ANTHRANILATE ISOMERASE"/>
    <property type="match status" value="1"/>
</dbReference>
<keyword evidence="6 9" id="KW-0822">Tryptophan biosynthesis</keyword>
<dbReference type="EC" id="5.3.1.24" evidence="3 9"/>